<dbReference type="NCBIfam" id="TIGR00121">
    <property type="entry name" value="birA_ligase"/>
    <property type="match status" value="1"/>
</dbReference>
<comment type="caution">
    <text evidence="6">The sequence shown here is derived from an EMBL/GenBank/DDBJ whole genome shotgun (WGS) entry which is preliminary data.</text>
</comment>
<gene>
    <name evidence="6" type="ORF">JMM60_15550</name>
</gene>
<protein>
    <recommendedName>
        <fullName evidence="3">biotin--[biotin carboxyl-carrier protein] ligase</fullName>
        <ecNumber evidence="3">6.3.4.15</ecNumber>
    </recommendedName>
</protein>
<dbReference type="InterPro" id="IPR045864">
    <property type="entry name" value="aa-tRNA-synth_II/BPL/LPL"/>
</dbReference>
<dbReference type="InterPro" id="IPR004143">
    <property type="entry name" value="BPL_LPL_catalytic"/>
</dbReference>
<evidence type="ECO:0000313" key="7">
    <source>
        <dbReference type="Proteomes" id="UP000604473"/>
    </source>
</evidence>
<dbReference type="Proteomes" id="UP000604473">
    <property type="component" value="Unassembled WGS sequence"/>
</dbReference>
<dbReference type="GO" id="GO:0004077">
    <property type="term" value="F:biotin--[biotin carboxyl-carrier protein] ligase activity"/>
    <property type="evidence" value="ECO:0007669"/>
    <property type="project" value="UniProtKB-EC"/>
</dbReference>
<evidence type="ECO:0000256" key="2">
    <source>
        <dbReference type="ARBA" id="ARBA00023267"/>
    </source>
</evidence>
<reference evidence="6 7" key="1">
    <citation type="submission" date="2021-01" db="EMBL/GenBank/DDBJ databases">
        <title>Draft genomes of Rhodovulum sulfidophilum.</title>
        <authorList>
            <person name="Guzman M.S."/>
        </authorList>
    </citation>
    <scope>NUCLEOTIDE SEQUENCE [LARGE SCALE GENOMIC DNA]</scope>
    <source>
        <strain evidence="6 7">AB35</strain>
    </source>
</reference>
<evidence type="ECO:0000256" key="4">
    <source>
        <dbReference type="ARBA" id="ARBA00047846"/>
    </source>
</evidence>
<proteinExistence type="predicted"/>
<dbReference type="PROSITE" id="PS51733">
    <property type="entry name" value="BPL_LPL_CATALYTIC"/>
    <property type="match status" value="1"/>
</dbReference>
<organism evidence="6 7">
    <name type="scientific">Rhodovulum sulfidophilum</name>
    <name type="common">Rhodobacter sulfidophilus</name>
    <dbReference type="NCBI Taxonomy" id="35806"/>
    <lineage>
        <taxon>Bacteria</taxon>
        <taxon>Pseudomonadati</taxon>
        <taxon>Pseudomonadota</taxon>
        <taxon>Alphaproteobacteria</taxon>
        <taxon>Rhodobacterales</taxon>
        <taxon>Paracoccaceae</taxon>
        <taxon>Rhodovulum</taxon>
    </lineage>
</organism>
<evidence type="ECO:0000259" key="5">
    <source>
        <dbReference type="PROSITE" id="PS51733"/>
    </source>
</evidence>
<dbReference type="SUPFAM" id="SSF55681">
    <property type="entry name" value="Class II aaRS and biotin synthetases"/>
    <property type="match status" value="1"/>
</dbReference>
<keyword evidence="1 6" id="KW-0436">Ligase</keyword>
<dbReference type="Gene3D" id="2.30.30.100">
    <property type="match status" value="1"/>
</dbReference>
<keyword evidence="2" id="KW-0092">Biotin</keyword>
<keyword evidence="7" id="KW-1185">Reference proteome</keyword>
<dbReference type="EMBL" id="JAESJJ010000023">
    <property type="protein sequence ID" value="MBL3610188.1"/>
    <property type="molecule type" value="Genomic_DNA"/>
</dbReference>
<evidence type="ECO:0000256" key="1">
    <source>
        <dbReference type="ARBA" id="ARBA00022598"/>
    </source>
</evidence>
<dbReference type="Pfam" id="PF02237">
    <property type="entry name" value="BPL_C"/>
    <property type="match status" value="1"/>
</dbReference>
<dbReference type="Pfam" id="PF03099">
    <property type="entry name" value="BPL_LplA_LipB"/>
    <property type="match status" value="1"/>
</dbReference>
<evidence type="ECO:0000313" key="6">
    <source>
        <dbReference type="EMBL" id="MBL3610188.1"/>
    </source>
</evidence>
<name>A0ABS1RVR5_RHOSU</name>
<dbReference type="CDD" id="cd16442">
    <property type="entry name" value="BPL"/>
    <property type="match status" value="1"/>
</dbReference>
<dbReference type="EC" id="6.3.4.15" evidence="3"/>
<dbReference type="PANTHER" id="PTHR12835">
    <property type="entry name" value="BIOTIN PROTEIN LIGASE"/>
    <property type="match status" value="1"/>
</dbReference>
<accession>A0ABS1RVR5</accession>
<dbReference type="InterPro" id="IPR003142">
    <property type="entry name" value="BPL_C"/>
</dbReference>
<feature type="domain" description="BPL/LPL catalytic" evidence="5">
    <location>
        <begin position="19"/>
        <end position="200"/>
    </location>
</feature>
<evidence type="ECO:0000256" key="3">
    <source>
        <dbReference type="ARBA" id="ARBA00024227"/>
    </source>
</evidence>
<comment type="catalytic activity">
    <reaction evidence="4">
        <text>biotin + L-lysyl-[protein] + ATP = N(6)-biotinyl-L-lysyl-[protein] + AMP + diphosphate + H(+)</text>
        <dbReference type="Rhea" id="RHEA:11756"/>
        <dbReference type="Rhea" id="RHEA-COMP:9752"/>
        <dbReference type="Rhea" id="RHEA-COMP:10505"/>
        <dbReference type="ChEBI" id="CHEBI:15378"/>
        <dbReference type="ChEBI" id="CHEBI:29969"/>
        <dbReference type="ChEBI" id="CHEBI:30616"/>
        <dbReference type="ChEBI" id="CHEBI:33019"/>
        <dbReference type="ChEBI" id="CHEBI:57586"/>
        <dbReference type="ChEBI" id="CHEBI:83144"/>
        <dbReference type="ChEBI" id="CHEBI:456215"/>
        <dbReference type="EC" id="6.3.4.15"/>
    </reaction>
</comment>
<dbReference type="InterPro" id="IPR004408">
    <property type="entry name" value="Biotin_CoA_COase_ligase"/>
</dbReference>
<sequence length="262" mass="28500">MRSLRPRPLSTEGEGWHWPAGHDLILLDEVDSTMAEARRRRDLDRPTWIVARRQTAGVGRRGRAWGAPGGNLAATLVFAPGCPPATAALYSFVTSFALYATCLAYLDDRDAITLKWPNDVLLNGGKLAGILLESEGTMTGVGRLAIGLGVNLNALPEAAMIEPRALMPATLAEEIGEPVDPLEFLAFFAEHFDHQDRFFRENGFGPLRSAWLERAARLGDTITARMGAEEVSGRFLTVDEDGQLVIETPGGRRAIAAADVFF</sequence>
<dbReference type="PANTHER" id="PTHR12835:SF5">
    <property type="entry name" value="BIOTIN--PROTEIN LIGASE"/>
    <property type="match status" value="1"/>
</dbReference>
<dbReference type="Gene3D" id="3.30.930.10">
    <property type="entry name" value="Bira Bifunctional Protein, Domain 2"/>
    <property type="match status" value="1"/>
</dbReference>